<keyword evidence="9" id="KW-1185">Reference proteome</keyword>
<dbReference type="InterPro" id="IPR045199">
    <property type="entry name" value="ATAD2-like"/>
</dbReference>
<dbReference type="GO" id="GO:0006337">
    <property type="term" value="P:nucleosome disassembly"/>
    <property type="evidence" value="ECO:0007669"/>
    <property type="project" value="TreeGrafter"/>
</dbReference>
<dbReference type="GO" id="GO:0005524">
    <property type="term" value="F:ATP binding"/>
    <property type="evidence" value="ECO:0007669"/>
    <property type="project" value="UniProtKB-KW"/>
</dbReference>
<dbReference type="GO" id="GO:0042393">
    <property type="term" value="F:histone binding"/>
    <property type="evidence" value="ECO:0007669"/>
    <property type="project" value="TreeGrafter"/>
</dbReference>
<dbReference type="PROSITE" id="PS50014">
    <property type="entry name" value="BROMODOMAIN_2"/>
    <property type="match status" value="1"/>
</dbReference>
<reference evidence="8 9" key="1">
    <citation type="submission" date="2021-06" db="EMBL/GenBank/DDBJ databases">
        <title>Caerostris extrusa draft genome.</title>
        <authorList>
            <person name="Kono N."/>
            <person name="Arakawa K."/>
        </authorList>
    </citation>
    <scope>NUCLEOTIDE SEQUENCE [LARGE SCALE GENOMIC DNA]</scope>
</reference>
<dbReference type="PANTHER" id="PTHR23069:SF0">
    <property type="entry name" value="TAT-BINDING HOMOLOG 7"/>
    <property type="match status" value="1"/>
</dbReference>
<keyword evidence="4 5" id="KW-0103">Bromodomain</keyword>
<dbReference type="InterPro" id="IPR001487">
    <property type="entry name" value="Bromodomain"/>
</dbReference>
<dbReference type="InterPro" id="IPR027417">
    <property type="entry name" value="P-loop_NTPase"/>
</dbReference>
<comment type="similarity">
    <text evidence="1">Belongs to the AAA ATPase family.</text>
</comment>
<feature type="compositionally biased region" description="Polar residues" evidence="6">
    <location>
        <begin position="428"/>
        <end position="446"/>
    </location>
</feature>
<dbReference type="SUPFAM" id="SSF52540">
    <property type="entry name" value="P-loop containing nucleoside triphosphate hydrolases"/>
    <property type="match status" value="1"/>
</dbReference>
<dbReference type="GO" id="GO:0005634">
    <property type="term" value="C:nucleus"/>
    <property type="evidence" value="ECO:0007669"/>
    <property type="project" value="TreeGrafter"/>
</dbReference>
<dbReference type="PRINTS" id="PR00503">
    <property type="entry name" value="BROMODOMAIN"/>
</dbReference>
<feature type="compositionally biased region" description="Polar residues" evidence="6">
    <location>
        <begin position="368"/>
        <end position="387"/>
    </location>
</feature>
<dbReference type="InterPro" id="IPR036427">
    <property type="entry name" value="Bromodomain-like_sf"/>
</dbReference>
<evidence type="ECO:0000256" key="1">
    <source>
        <dbReference type="ARBA" id="ARBA00006914"/>
    </source>
</evidence>
<dbReference type="EMBL" id="BPLR01005829">
    <property type="protein sequence ID" value="GIY05341.1"/>
    <property type="molecule type" value="Genomic_DNA"/>
</dbReference>
<sequence length="487" mass="55824">MKPSVQRCSVVSSKPLSSVVKPLLDPVLQTAMQKFLKIFPFLTLTSSQYSGHAINPEEQNTPKQIKLSDIKTHLTRKDKDREALPAVLHLFENVTIHRLDIPALYAVTTRAPEEACAQIFHEAQRNVPSVIFLPHIGYWWETLSETVRATFLSLLQDLDPSLPVMLFATSDVIYYQLPPKIQEIFGGCADQVFSMRNPTSDERRSFFSQLIKEIYKLPQKSIPKATLEELPKAPPPACRQLTATELTKDRRFTVFSRPVDPTEVPDYQEVIKNPMDLETMMTKIDLQRYETVEQFLSDIDLVCQNALDYNPDRQPSDKVIRHRACSLKDVAHALVFTELDAEFEKMCKDIQIARRERGETPAPYPPKKNSTLNKNSFVHSNSTSLVQNDIRRTRSMSTTETTELPSDRKENSESLSSPTRFSKRIRDMSSTNVTNESPNSKKQNYQYPTRSVRYMIWRKKKKNILCMVAASNDYSPKSEKPKCQQSV</sequence>
<dbReference type="Proteomes" id="UP001054945">
    <property type="component" value="Unassembled WGS sequence"/>
</dbReference>
<dbReference type="GO" id="GO:0006334">
    <property type="term" value="P:nucleosome assembly"/>
    <property type="evidence" value="ECO:0007669"/>
    <property type="project" value="TreeGrafter"/>
</dbReference>
<dbReference type="SMART" id="SM00297">
    <property type="entry name" value="BROMO"/>
    <property type="match status" value="1"/>
</dbReference>
<evidence type="ECO:0000313" key="9">
    <source>
        <dbReference type="Proteomes" id="UP001054945"/>
    </source>
</evidence>
<proteinExistence type="inferred from homology"/>
<dbReference type="SUPFAM" id="SSF47370">
    <property type="entry name" value="Bromodomain"/>
    <property type="match status" value="1"/>
</dbReference>
<evidence type="ECO:0000256" key="3">
    <source>
        <dbReference type="ARBA" id="ARBA00022840"/>
    </source>
</evidence>
<dbReference type="PANTHER" id="PTHR23069">
    <property type="entry name" value="AAA DOMAIN-CONTAINING"/>
    <property type="match status" value="1"/>
</dbReference>
<evidence type="ECO:0000259" key="7">
    <source>
        <dbReference type="PROSITE" id="PS50014"/>
    </source>
</evidence>
<evidence type="ECO:0000256" key="6">
    <source>
        <dbReference type="SAM" id="MobiDB-lite"/>
    </source>
</evidence>
<feature type="domain" description="Bromo" evidence="7">
    <location>
        <begin position="247"/>
        <end position="317"/>
    </location>
</feature>
<dbReference type="GO" id="GO:0045815">
    <property type="term" value="P:transcription initiation-coupled chromatin remodeling"/>
    <property type="evidence" value="ECO:0007669"/>
    <property type="project" value="TreeGrafter"/>
</dbReference>
<gene>
    <name evidence="8" type="primary">ATAD2B</name>
    <name evidence="8" type="ORF">CEXT_104581</name>
</gene>
<keyword evidence="3" id="KW-0067">ATP-binding</keyword>
<evidence type="ECO:0000313" key="8">
    <source>
        <dbReference type="EMBL" id="GIY05341.1"/>
    </source>
</evidence>
<protein>
    <submittedName>
        <fullName evidence="8">ATPase family AAA domain-containing protein 2B</fullName>
    </submittedName>
</protein>
<comment type="caution">
    <text evidence="8">The sequence shown here is derived from an EMBL/GenBank/DDBJ whole genome shotgun (WGS) entry which is preliminary data.</text>
</comment>
<evidence type="ECO:0000256" key="5">
    <source>
        <dbReference type="PROSITE-ProRule" id="PRU00035"/>
    </source>
</evidence>
<accession>A0AAV4Q8J2</accession>
<dbReference type="Gene3D" id="1.20.920.10">
    <property type="entry name" value="Bromodomain-like"/>
    <property type="match status" value="1"/>
</dbReference>
<keyword evidence="2" id="KW-0547">Nucleotide-binding</keyword>
<evidence type="ECO:0000256" key="2">
    <source>
        <dbReference type="ARBA" id="ARBA00022741"/>
    </source>
</evidence>
<dbReference type="Pfam" id="PF00439">
    <property type="entry name" value="Bromodomain"/>
    <property type="match status" value="1"/>
</dbReference>
<dbReference type="GO" id="GO:0016887">
    <property type="term" value="F:ATP hydrolysis activity"/>
    <property type="evidence" value="ECO:0007669"/>
    <property type="project" value="TreeGrafter"/>
</dbReference>
<feature type="region of interest" description="Disordered" evidence="6">
    <location>
        <begin position="357"/>
        <end position="446"/>
    </location>
</feature>
<dbReference type="AlphaFoldDB" id="A0AAV4Q8J2"/>
<organism evidence="8 9">
    <name type="scientific">Caerostris extrusa</name>
    <name type="common">Bark spider</name>
    <name type="synonym">Caerostris bankana</name>
    <dbReference type="NCBI Taxonomy" id="172846"/>
    <lineage>
        <taxon>Eukaryota</taxon>
        <taxon>Metazoa</taxon>
        <taxon>Ecdysozoa</taxon>
        <taxon>Arthropoda</taxon>
        <taxon>Chelicerata</taxon>
        <taxon>Arachnida</taxon>
        <taxon>Araneae</taxon>
        <taxon>Araneomorphae</taxon>
        <taxon>Entelegynae</taxon>
        <taxon>Araneoidea</taxon>
        <taxon>Araneidae</taxon>
        <taxon>Caerostris</taxon>
    </lineage>
</organism>
<evidence type="ECO:0000256" key="4">
    <source>
        <dbReference type="ARBA" id="ARBA00023117"/>
    </source>
</evidence>
<name>A0AAV4Q8J2_CAEEX</name>
<dbReference type="GO" id="GO:0003682">
    <property type="term" value="F:chromatin binding"/>
    <property type="evidence" value="ECO:0007669"/>
    <property type="project" value="TreeGrafter"/>
</dbReference>